<feature type="compositionally biased region" description="Basic and acidic residues" evidence="1">
    <location>
        <begin position="60"/>
        <end position="73"/>
    </location>
</feature>
<dbReference type="PANTHER" id="PTHR14614">
    <property type="entry name" value="HEPATOCELLULAR CARCINOMA-ASSOCIATED ANTIGEN"/>
    <property type="match status" value="1"/>
</dbReference>
<dbReference type="Gene3D" id="3.40.50.150">
    <property type="entry name" value="Vaccinia Virus protein VP39"/>
    <property type="match status" value="1"/>
</dbReference>
<dbReference type="GO" id="GO:0008757">
    <property type="term" value="F:S-adenosylmethionine-dependent methyltransferase activity"/>
    <property type="evidence" value="ECO:0007669"/>
    <property type="project" value="UniProtKB-ARBA"/>
</dbReference>
<feature type="compositionally biased region" description="Low complexity" evidence="1">
    <location>
        <begin position="190"/>
        <end position="200"/>
    </location>
</feature>
<feature type="compositionally biased region" description="Pro residues" evidence="1">
    <location>
        <begin position="1"/>
        <end position="13"/>
    </location>
</feature>
<organism evidence="2 3">
    <name type="scientific">Sodiomyces alkalinus (strain CBS 110278 / VKM F-3762 / F11)</name>
    <name type="common">Alkaliphilic filamentous fungus</name>
    <dbReference type="NCBI Taxonomy" id="1314773"/>
    <lineage>
        <taxon>Eukaryota</taxon>
        <taxon>Fungi</taxon>
        <taxon>Dikarya</taxon>
        <taxon>Ascomycota</taxon>
        <taxon>Pezizomycotina</taxon>
        <taxon>Sordariomycetes</taxon>
        <taxon>Hypocreomycetidae</taxon>
        <taxon>Glomerellales</taxon>
        <taxon>Plectosphaerellaceae</taxon>
        <taxon>Sodiomyces</taxon>
    </lineage>
</organism>
<dbReference type="PANTHER" id="PTHR14614:SF147">
    <property type="entry name" value="S-ADENOSYLMETHIONINE-DEPENDENT METHYLTRANSFERASE OF THE SEVEN BETA-STRAND FAMILY"/>
    <property type="match status" value="1"/>
</dbReference>
<proteinExistence type="predicted"/>
<feature type="region of interest" description="Disordered" evidence="1">
    <location>
        <begin position="173"/>
        <end position="217"/>
    </location>
</feature>
<protein>
    <recommendedName>
        <fullName evidence="4">S-adenosyl-L-methionine-dependent methyltransferase</fullName>
    </recommendedName>
</protein>
<evidence type="ECO:0000313" key="2">
    <source>
        <dbReference type="EMBL" id="ROT37230.1"/>
    </source>
</evidence>
<dbReference type="SUPFAM" id="SSF53335">
    <property type="entry name" value="S-adenosyl-L-methionine-dependent methyltransferases"/>
    <property type="match status" value="1"/>
</dbReference>
<sequence>MTPQGRPLPPTSSLPPLSTLPALSEGKLLAALDSLTALYRPLLGTSLALAGASADMVPGSKKDPPPPHPHDPADSGYVSATETEDEDDDNPATCPRGEALASIRADSFERAHAERWLTGLLGRAATLPCLADDGDLLNRVLDLASGILDSFYAAPLDEEEARLEEAASFTRTFSFEPPPALDREEKKTTSSSSPSSPSSPIQVHLNDGLAGTDSSDPDDVGLQSWGAAVILSELLCSDPSHFGLTRLPTSSPRIIELGAGTGLVSLVLAHLLPRLGVTGDSTTIIATDYHPSVLANLGANVEANFPPQKDEKPHPAAPLVAPLDWASPLDAESPPFRHLGGADMLVATDVVYAPEHARWLRDCASRLLAPHGIFWLLVTVRRAGRFQDLRVAETVEAVFSGEGDAGRDCRRDPVGRRLAILHSETLEKRRGVGRGDESDYRLFSIGWA</sequence>
<dbReference type="Pfam" id="PF10294">
    <property type="entry name" value="Methyltransf_16"/>
    <property type="match status" value="1"/>
</dbReference>
<feature type="region of interest" description="Disordered" evidence="1">
    <location>
        <begin position="1"/>
        <end position="20"/>
    </location>
</feature>
<dbReference type="InterPro" id="IPR029063">
    <property type="entry name" value="SAM-dependent_MTases_sf"/>
</dbReference>
<dbReference type="Proteomes" id="UP000272025">
    <property type="component" value="Unassembled WGS sequence"/>
</dbReference>
<evidence type="ECO:0008006" key="4">
    <source>
        <dbReference type="Google" id="ProtNLM"/>
    </source>
</evidence>
<keyword evidence="3" id="KW-1185">Reference proteome</keyword>
<dbReference type="STRING" id="1314773.A0A3N2PRZ2"/>
<dbReference type="OrthoDB" id="433955at2759"/>
<gene>
    <name evidence="2" type="ORF">SODALDRAFT_334314</name>
</gene>
<dbReference type="GeneID" id="39580650"/>
<dbReference type="CDD" id="cd02440">
    <property type="entry name" value="AdoMet_MTases"/>
    <property type="match status" value="1"/>
</dbReference>
<dbReference type="RefSeq" id="XP_028465036.1">
    <property type="nucleotide sequence ID" value="XM_028612172.1"/>
</dbReference>
<accession>A0A3N2PRZ2</accession>
<evidence type="ECO:0000256" key="1">
    <source>
        <dbReference type="SAM" id="MobiDB-lite"/>
    </source>
</evidence>
<dbReference type="AlphaFoldDB" id="A0A3N2PRZ2"/>
<dbReference type="InterPro" id="IPR019410">
    <property type="entry name" value="Methyltransf_16"/>
</dbReference>
<feature type="region of interest" description="Disordered" evidence="1">
    <location>
        <begin position="56"/>
        <end position="93"/>
    </location>
</feature>
<reference evidence="2 3" key="1">
    <citation type="journal article" date="2018" name="Mol. Ecol.">
        <title>The obligate alkalophilic soda-lake fungus Sodiomyces alkalinus has shifted to a protein diet.</title>
        <authorList>
            <person name="Grum-Grzhimaylo A.A."/>
            <person name="Falkoski D.L."/>
            <person name="van den Heuvel J."/>
            <person name="Valero-Jimenez C.A."/>
            <person name="Min B."/>
            <person name="Choi I.G."/>
            <person name="Lipzen A."/>
            <person name="Daum C.G."/>
            <person name="Aanen D.K."/>
            <person name="Tsang A."/>
            <person name="Henrissat B."/>
            <person name="Bilanenko E.N."/>
            <person name="de Vries R.P."/>
            <person name="van Kan J.A.L."/>
            <person name="Grigoriev I.V."/>
            <person name="Debets A.J.M."/>
        </authorList>
    </citation>
    <scope>NUCLEOTIDE SEQUENCE [LARGE SCALE GENOMIC DNA]</scope>
    <source>
        <strain evidence="2 3">F11</strain>
    </source>
</reference>
<name>A0A3N2PRZ2_SODAK</name>
<evidence type="ECO:0000313" key="3">
    <source>
        <dbReference type="Proteomes" id="UP000272025"/>
    </source>
</evidence>
<dbReference type="EMBL" id="ML119057">
    <property type="protein sequence ID" value="ROT37230.1"/>
    <property type="molecule type" value="Genomic_DNA"/>
</dbReference>